<evidence type="ECO:0008006" key="4">
    <source>
        <dbReference type="Google" id="ProtNLM"/>
    </source>
</evidence>
<dbReference type="AlphaFoldDB" id="A0A7J5TTL9"/>
<feature type="transmembrane region" description="Helical" evidence="1">
    <location>
        <begin position="7"/>
        <end position="27"/>
    </location>
</feature>
<organism evidence="2 3">
    <name type="scientific">Rudanella paleaurantiibacter</name>
    <dbReference type="NCBI Taxonomy" id="2614655"/>
    <lineage>
        <taxon>Bacteria</taxon>
        <taxon>Pseudomonadati</taxon>
        <taxon>Bacteroidota</taxon>
        <taxon>Cytophagia</taxon>
        <taxon>Cytophagales</taxon>
        <taxon>Cytophagaceae</taxon>
        <taxon>Rudanella</taxon>
    </lineage>
</organism>
<feature type="transmembrane region" description="Helical" evidence="1">
    <location>
        <begin position="118"/>
        <end position="137"/>
    </location>
</feature>
<proteinExistence type="predicted"/>
<accession>A0A7J5TTL9</accession>
<keyword evidence="3" id="KW-1185">Reference proteome</keyword>
<evidence type="ECO:0000313" key="3">
    <source>
        <dbReference type="Proteomes" id="UP000488299"/>
    </source>
</evidence>
<reference evidence="2 3" key="1">
    <citation type="submission" date="2019-10" db="EMBL/GenBank/DDBJ databases">
        <title>Rudanella paleaurantiibacter sp. nov., isolated from sludge.</title>
        <authorList>
            <person name="Xu S.Q."/>
        </authorList>
    </citation>
    <scope>NUCLEOTIDE SEQUENCE [LARGE SCALE GENOMIC DNA]</scope>
    <source>
        <strain evidence="2 3">HX-22-17</strain>
    </source>
</reference>
<sequence length="145" mass="16174">MQFAKYISVILASTLKFFAGPLAGLAFELSWVETAVCTVLGMMLSVLVVSFAGELLFRLSQRFRRTPPRRFTRQTRLAVKIWKRAGVLGIAFLTPLLLTPIGGTALAVSFRVERPRLFMAMLASAVFWAVIQTLLVYQMPGVFTK</sequence>
<feature type="transmembrane region" description="Helical" evidence="1">
    <location>
        <begin position="39"/>
        <end position="60"/>
    </location>
</feature>
<dbReference type="EMBL" id="WELI01000012">
    <property type="protein sequence ID" value="KAB7727100.1"/>
    <property type="molecule type" value="Genomic_DNA"/>
</dbReference>
<keyword evidence="1" id="KW-1133">Transmembrane helix</keyword>
<dbReference type="RefSeq" id="WP_152126561.1">
    <property type="nucleotide sequence ID" value="NZ_WELI01000012.1"/>
</dbReference>
<feature type="transmembrane region" description="Helical" evidence="1">
    <location>
        <begin position="81"/>
        <end position="98"/>
    </location>
</feature>
<evidence type="ECO:0000313" key="2">
    <source>
        <dbReference type="EMBL" id="KAB7727100.1"/>
    </source>
</evidence>
<keyword evidence="1" id="KW-0472">Membrane</keyword>
<evidence type="ECO:0000256" key="1">
    <source>
        <dbReference type="SAM" id="Phobius"/>
    </source>
</evidence>
<protein>
    <recommendedName>
        <fullName evidence="4">Small multi-drug export protein</fullName>
    </recommendedName>
</protein>
<keyword evidence="1" id="KW-0812">Transmembrane</keyword>
<comment type="caution">
    <text evidence="2">The sequence shown here is derived from an EMBL/GenBank/DDBJ whole genome shotgun (WGS) entry which is preliminary data.</text>
</comment>
<gene>
    <name evidence="2" type="ORF">F5984_22975</name>
</gene>
<dbReference type="Proteomes" id="UP000488299">
    <property type="component" value="Unassembled WGS sequence"/>
</dbReference>
<name>A0A7J5TTL9_9BACT</name>